<accession>U5W9H1</accession>
<dbReference type="KEGG" id="afs:AFR_31455"/>
<evidence type="ECO:0000313" key="3">
    <source>
        <dbReference type="Proteomes" id="UP000017746"/>
    </source>
</evidence>
<gene>
    <name evidence="2" type="ORF">AFR_31455</name>
</gene>
<dbReference type="Pfam" id="PF13460">
    <property type="entry name" value="NAD_binding_10"/>
    <property type="match status" value="1"/>
</dbReference>
<evidence type="ECO:0000313" key="2">
    <source>
        <dbReference type="EMBL" id="AGZ44551.1"/>
    </source>
</evidence>
<proteinExistence type="predicted"/>
<protein>
    <recommendedName>
        <fullName evidence="1">NAD(P)-binding domain-containing protein</fullName>
    </recommendedName>
</protein>
<dbReference type="SUPFAM" id="SSF51735">
    <property type="entry name" value="NAD(P)-binding Rossmann-fold domains"/>
    <property type="match status" value="1"/>
</dbReference>
<dbReference type="STRING" id="1246995.AFR_31455"/>
<name>U5W9H1_9ACTN</name>
<dbReference type="PANTHER" id="PTHR43355:SF2">
    <property type="entry name" value="FLAVIN REDUCTASE (NADPH)"/>
    <property type="match status" value="1"/>
</dbReference>
<dbReference type="EMBL" id="CP006272">
    <property type="protein sequence ID" value="AGZ44551.1"/>
    <property type="molecule type" value="Genomic_DNA"/>
</dbReference>
<reference evidence="2 3" key="1">
    <citation type="journal article" date="2014" name="J. Biotechnol.">
        <title>Complete genome sequence of the actinobacterium Actinoplanes friuliensis HAG 010964, producer of the lipopeptide antibiotic friulimycin.</title>
        <authorList>
            <person name="Ruckert C."/>
            <person name="Szczepanowski R."/>
            <person name="Albersmeier A."/>
            <person name="Goesmann A."/>
            <person name="Fischer N."/>
            <person name="Steinkamper A."/>
            <person name="Puhler A."/>
            <person name="Biener R."/>
            <person name="Schwartz D."/>
            <person name="Kalinowski J."/>
        </authorList>
    </citation>
    <scope>NUCLEOTIDE SEQUENCE [LARGE SCALE GENOMIC DNA]</scope>
    <source>
        <strain evidence="2 3">DSM 7358</strain>
    </source>
</reference>
<keyword evidence="3" id="KW-1185">Reference proteome</keyword>
<dbReference type="HOGENOM" id="CLU_025711_3_0_11"/>
<dbReference type="eggNOG" id="COG2910">
    <property type="taxonomic scope" value="Bacteria"/>
</dbReference>
<dbReference type="GO" id="GO:0016646">
    <property type="term" value="F:oxidoreductase activity, acting on the CH-NH group of donors, NAD or NADP as acceptor"/>
    <property type="evidence" value="ECO:0007669"/>
    <property type="project" value="TreeGrafter"/>
</dbReference>
<dbReference type="InterPro" id="IPR016040">
    <property type="entry name" value="NAD(P)-bd_dom"/>
</dbReference>
<feature type="domain" description="NAD(P)-binding" evidence="1">
    <location>
        <begin position="72"/>
        <end position="245"/>
    </location>
</feature>
<dbReference type="PATRIC" id="fig|1246995.3.peg.6366"/>
<dbReference type="Proteomes" id="UP000017746">
    <property type="component" value="Chromosome"/>
</dbReference>
<sequence length="264" mass="27373">MLAMPVIAGSGSGTNLGCALREVGRAAWLPALGLRGWEGKEATRKPLVGLGFLGDTGVRHSVARMSRIAVFGAGGRAGQAAVAEALQRGHNVTAVVREPSRYTGPAEARVVQGDVLQAQAIEADAVISAVHQPGHDFFVRVAKALNQLAATRIVVVGLASILPTADGTLLMDTAGYPQEYRDFYLAHAAGVAALGGGDWVVVSPAGDFDHGGPRSGRYAVTDADAAGRVSYADLAVALLDEIEEPRHRRVHIGVSWCAGDGRPG</sequence>
<evidence type="ECO:0000259" key="1">
    <source>
        <dbReference type="Pfam" id="PF13460"/>
    </source>
</evidence>
<dbReference type="InterPro" id="IPR051606">
    <property type="entry name" value="Polyketide_Oxido-like"/>
</dbReference>
<organism evidence="2 3">
    <name type="scientific">Actinoplanes friuliensis DSM 7358</name>
    <dbReference type="NCBI Taxonomy" id="1246995"/>
    <lineage>
        <taxon>Bacteria</taxon>
        <taxon>Bacillati</taxon>
        <taxon>Actinomycetota</taxon>
        <taxon>Actinomycetes</taxon>
        <taxon>Micromonosporales</taxon>
        <taxon>Micromonosporaceae</taxon>
        <taxon>Actinoplanes</taxon>
    </lineage>
</organism>
<dbReference type="AlphaFoldDB" id="U5W9H1"/>
<dbReference type="InterPro" id="IPR036291">
    <property type="entry name" value="NAD(P)-bd_dom_sf"/>
</dbReference>
<dbReference type="Gene3D" id="3.40.50.720">
    <property type="entry name" value="NAD(P)-binding Rossmann-like Domain"/>
    <property type="match status" value="1"/>
</dbReference>
<dbReference type="PANTHER" id="PTHR43355">
    <property type="entry name" value="FLAVIN REDUCTASE (NADPH)"/>
    <property type="match status" value="1"/>
</dbReference>